<protein>
    <submittedName>
        <fullName evidence="6">FLYWCH-type domain-containing protein</fullName>
    </submittedName>
</protein>
<dbReference type="Gene3D" id="2.20.25.240">
    <property type="match status" value="1"/>
</dbReference>
<evidence type="ECO:0000313" key="6">
    <source>
        <dbReference type="WBParaSite" id="PDA_v2.g27299.t1"/>
    </source>
</evidence>
<accession>A0A914Q736</accession>
<feature type="domain" description="FLYWCH-type" evidence="4">
    <location>
        <begin position="19"/>
        <end position="82"/>
    </location>
</feature>
<proteinExistence type="predicted"/>
<reference evidence="6" key="1">
    <citation type="submission" date="2022-11" db="UniProtKB">
        <authorList>
            <consortium name="WormBaseParasite"/>
        </authorList>
    </citation>
    <scope>IDENTIFICATION</scope>
</reference>
<keyword evidence="2" id="KW-0863">Zinc-finger</keyword>
<evidence type="ECO:0000313" key="5">
    <source>
        <dbReference type="Proteomes" id="UP000887578"/>
    </source>
</evidence>
<keyword evidence="1" id="KW-0479">Metal-binding</keyword>
<evidence type="ECO:0000256" key="2">
    <source>
        <dbReference type="ARBA" id="ARBA00022771"/>
    </source>
</evidence>
<name>A0A914Q736_9BILA</name>
<dbReference type="WBParaSite" id="PDA_v2.g27299.t1">
    <property type="protein sequence ID" value="PDA_v2.g27299.t1"/>
    <property type="gene ID" value="PDA_v2.g27299"/>
</dbReference>
<dbReference type="GO" id="GO:0008270">
    <property type="term" value="F:zinc ion binding"/>
    <property type="evidence" value="ECO:0007669"/>
    <property type="project" value="UniProtKB-KW"/>
</dbReference>
<keyword evidence="5" id="KW-1185">Reference proteome</keyword>
<keyword evidence="3" id="KW-0862">Zinc</keyword>
<evidence type="ECO:0000256" key="3">
    <source>
        <dbReference type="ARBA" id="ARBA00022833"/>
    </source>
</evidence>
<dbReference type="Pfam" id="PF04500">
    <property type="entry name" value="FLYWCH"/>
    <property type="match status" value="1"/>
</dbReference>
<dbReference type="Proteomes" id="UP000887578">
    <property type="component" value="Unplaced"/>
</dbReference>
<sequence>MDTTEEDTFAINDRIKVTDTQRKKPIAQIGGYEYKFAHAAKTTGKCYWRCTKYVTLKCAAVIYTNDITEGLPITEIRNKHNHAGDALAPERRLVRNDAHRVKNFLPSEHPSIWRFFEVMKEELVLSMNHAAEADRSASQRPKYVKISADLQRYQQK</sequence>
<evidence type="ECO:0000256" key="1">
    <source>
        <dbReference type="ARBA" id="ARBA00022723"/>
    </source>
</evidence>
<organism evidence="5 6">
    <name type="scientific">Panagrolaimus davidi</name>
    <dbReference type="NCBI Taxonomy" id="227884"/>
    <lineage>
        <taxon>Eukaryota</taxon>
        <taxon>Metazoa</taxon>
        <taxon>Ecdysozoa</taxon>
        <taxon>Nematoda</taxon>
        <taxon>Chromadorea</taxon>
        <taxon>Rhabditida</taxon>
        <taxon>Tylenchina</taxon>
        <taxon>Panagrolaimomorpha</taxon>
        <taxon>Panagrolaimoidea</taxon>
        <taxon>Panagrolaimidae</taxon>
        <taxon>Panagrolaimus</taxon>
    </lineage>
</organism>
<dbReference type="InterPro" id="IPR007588">
    <property type="entry name" value="Znf_FLYWCH"/>
</dbReference>
<evidence type="ECO:0000259" key="4">
    <source>
        <dbReference type="Pfam" id="PF04500"/>
    </source>
</evidence>
<dbReference type="AlphaFoldDB" id="A0A914Q736"/>